<dbReference type="EMBL" id="JAGKQM010000019">
    <property type="protein sequence ID" value="KAH0861123.1"/>
    <property type="molecule type" value="Genomic_DNA"/>
</dbReference>
<dbReference type="PRINTS" id="PR00792">
    <property type="entry name" value="PEPSIN"/>
</dbReference>
<dbReference type="Pfam" id="PF14541">
    <property type="entry name" value="TAXi_C"/>
    <property type="match status" value="2"/>
</dbReference>
<organism evidence="3 4">
    <name type="scientific">Brassica napus</name>
    <name type="common">Rape</name>
    <dbReference type="NCBI Taxonomy" id="3708"/>
    <lineage>
        <taxon>Eukaryota</taxon>
        <taxon>Viridiplantae</taxon>
        <taxon>Streptophyta</taxon>
        <taxon>Embryophyta</taxon>
        <taxon>Tracheophyta</taxon>
        <taxon>Spermatophyta</taxon>
        <taxon>Magnoliopsida</taxon>
        <taxon>eudicotyledons</taxon>
        <taxon>Gunneridae</taxon>
        <taxon>Pentapetalae</taxon>
        <taxon>rosids</taxon>
        <taxon>malvids</taxon>
        <taxon>Brassicales</taxon>
        <taxon>Brassicaceae</taxon>
        <taxon>Brassiceae</taxon>
        <taxon>Brassica</taxon>
    </lineage>
</organism>
<dbReference type="PANTHER" id="PTHR13683">
    <property type="entry name" value="ASPARTYL PROTEASES"/>
    <property type="match status" value="1"/>
</dbReference>
<comment type="similarity">
    <text evidence="1">Belongs to the peptidase A1 family.</text>
</comment>
<dbReference type="Gene3D" id="2.40.70.10">
    <property type="entry name" value="Acid Proteases"/>
    <property type="match status" value="4"/>
</dbReference>
<protein>
    <recommendedName>
        <fullName evidence="2">Peptidase A1 domain-containing protein</fullName>
    </recommendedName>
</protein>
<sequence length="1033" mass="110684">AFYFPRLVQAIALMLGSKLIQEAMGMDSVRIVGTAFPTTLALAADPIVSFIDNSDDRKRSQKKNMLNIITIIICLWLSWGRADGAQKRESGELSFHRIQASSLFPSLPAPCVLPPRVSNTKSSLHVVNRHGPCSSLSSKKATISPDHDEILRLDQARVKSIHSKLSKKLTARDRLSQSQSTVLPATDGITLGYGNYIVTVGIGTPKHDLSLVFDTGSDLTWTQCEPCGRNGTCYPQKEPIFNPSSSSSFSNVSCSSPFCDSLASQGRVKNCLAPNCDYGVGYGDRSFTIGFLATEKFTLANSDVFDNVIFGCGVNNKGFIGIAGLLGLGRGKVSFPSQTAMTYNNIFSYCLPSSPEYTGHLTFGSAGLSNSVKYTPISAVPYSASFYGLDIVGISVDDKQLEIPSTTGAVIDSGTVITRLPPMAYAALRTAFKEKMSNYKTTLGRSILDTCYDFTGQETMNIPKVSFSFKGGTVVELDSIGVLYVFNKSTVCLAFAGNNNDDDVTIFGNVQQKTMQVVYDGPGGRVGFAPNGSADPIVSFFDTVLDILDSELLLEVMGNLLNIITLVLCAWLSFCCTDGAQKRKSGEVSFHRILASSLFPSSSSCVLSPRASNTKSSLLLTHRHGPCSSLSSKKAKTSPNHDDILRLDQARVKSIHSKLSKKLTPQYRVSQSQSTELEARDGSTLGSGNYIVTVGFGTPKHDLSLVFDTGSDLTWTQCEPCGKTGTCYPQEEPIFNPSSSTSYSNVSCSSPVCDSLTSQGHYRNCSASNCIYGIGYGDSSFTVGFLAKEKFTLNTDVFDGVNFGCGENNQGLFYGAAGLLGLGRGEFSLPSQTAMTYNNIFSYCLPSSADYTGHLTFGSSGGLSNSVKYTPISTARHSASFYGLDIVGITVAGKELEIPLTVFSAPGAIIDSGTVITRLPPKAYAALRTAFKENMSNYTTTMGQSILDTCYNFTGLETVEIPKVSFSFKGGTDVEVDSKGILYVFDASEVCLAFVGNGNDDDVAIFGNVQQKTIQVVYDGAGGRVGFAPDGCM</sequence>
<dbReference type="InterPro" id="IPR033121">
    <property type="entry name" value="PEPTIDASE_A1"/>
</dbReference>
<name>A0ABQ7XYV7_BRANA</name>
<gene>
    <name evidence="3" type="ORF">HID58_089384</name>
</gene>
<evidence type="ECO:0000313" key="4">
    <source>
        <dbReference type="Proteomes" id="UP000824890"/>
    </source>
</evidence>
<dbReference type="CDD" id="cd05472">
    <property type="entry name" value="cnd41_like"/>
    <property type="match status" value="2"/>
</dbReference>
<dbReference type="InterPro" id="IPR032861">
    <property type="entry name" value="TAXi_N"/>
</dbReference>
<feature type="non-terminal residue" evidence="3">
    <location>
        <position position="1"/>
    </location>
</feature>
<dbReference type="InterPro" id="IPR001461">
    <property type="entry name" value="Aspartic_peptidase_A1"/>
</dbReference>
<feature type="domain" description="Peptidase A1" evidence="2">
    <location>
        <begin position="690"/>
        <end position="1028"/>
    </location>
</feature>
<dbReference type="InterPro" id="IPR033873">
    <property type="entry name" value="CND41-like"/>
</dbReference>
<dbReference type="SUPFAM" id="SSF50630">
    <property type="entry name" value="Acid proteases"/>
    <property type="match status" value="2"/>
</dbReference>
<dbReference type="PANTHER" id="PTHR13683:SF813">
    <property type="entry name" value="PEPTIDASE A1 DOMAIN-CONTAINING PROTEIN"/>
    <property type="match status" value="1"/>
</dbReference>
<evidence type="ECO:0000259" key="2">
    <source>
        <dbReference type="PROSITE" id="PS51767"/>
    </source>
</evidence>
<dbReference type="Proteomes" id="UP000824890">
    <property type="component" value="Unassembled WGS sequence"/>
</dbReference>
<dbReference type="Pfam" id="PF14543">
    <property type="entry name" value="TAXi_N"/>
    <property type="match status" value="2"/>
</dbReference>
<proteinExistence type="inferred from homology"/>
<evidence type="ECO:0000313" key="3">
    <source>
        <dbReference type="EMBL" id="KAH0861123.1"/>
    </source>
</evidence>
<reference evidence="3 4" key="1">
    <citation type="submission" date="2021-05" db="EMBL/GenBank/DDBJ databases">
        <title>Genome Assembly of Synthetic Allotetraploid Brassica napus Reveals Homoeologous Exchanges between Subgenomes.</title>
        <authorList>
            <person name="Davis J.T."/>
        </authorList>
    </citation>
    <scope>NUCLEOTIDE SEQUENCE [LARGE SCALE GENOMIC DNA]</scope>
    <source>
        <strain evidence="4">cv. Da-Ae</strain>
        <tissue evidence="3">Seedling</tissue>
    </source>
</reference>
<dbReference type="InterPro" id="IPR032799">
    <property type="entry name" value="TAXi_C"/>
</dbReference>
<feature type="domain" description="Peptidase A1" evidence="2">
    <location>
        <begin position="196"/>
        <end position="529"/>
    </location>
</feature>
<accession>A0ABQ7XYV7</accession>
<keyword evidence="4" id="KW-1185">Reference proteome</keyword>
<evidence type="ECO:0000256" key="1">
    <source>
        <dbReference type="ARBA" id="ARBA00007447"/>
    </source>
</evidence>
<dbReference type="PROSITE" id="PS51767">
    <property type="entry name" value="PEPTIDASE_A1"/>
    <property type="match status" value="2"/>
</dbReference>
<dbReference type="InterPro" id="IPR021109">
    <property type="entry name" value="Peptidase_aspartic_dom_sf"/>
</dbReference>
<comment type="caution">
    <text evidence="3">The sequence shown here is derived from an EMBL/GenBank/DDBJ whole genome shotgun (WGS) entry which is preliminary data.</text>
</comment>